<evidence type="ECO:0000256" key="4">
    <source>
        <dbReference type="ARBA" id="ARBA00022801"/>
    </source>
</evidence>
<feature type="chain" id="PRO_5038393312" evidence="10">
    <location>
        <begin position="23"/>
        <end position="382"/>
    </location>
</feature>
<dbReference type="InterPro" id="IPR043504">
    <property type="entry name" value="Peptidase_S1_PA_chymotrypsin"/>
</dbReference>
<keyword evidence="5" id="KW-0720">Serine protease</keyword>
<dbReference type="CDD" id="cd21112">
    <property type="entry name" value="alphaLP-like"/>
    <property type="match status" value="1"/>
</dbReference>
<dbReference type="Gene3D" id="3.30.300.50">
    <property type="match status" value="2"/>
</dbReference>
<evidence type="ECO:0000313" key="12">
    <source>
        <dbReference type="EMBL" id="QSB05918.1"/>
    </source>
</evidence>
<dbReference type="PIRSF" id="PIRSF001134">
    <property type="entry name" value="Streptogrisin"/>
    <property type="match status" value="1"/>
</dbReference>
<evidence type="ECO:0000256" key="6">
    <source>
        <dbReference type="ARBA" id="ARBA00023145"/>
    </source>
</evidence>
<dbReference type="InterPro" id="IPR009003">
    <property type="entry name" value="Peptidase_S1_PA"/>
</dbReference>
<evidence type="ECO:0000256" key="1">
    <source>
        <dbReference type="ARBA" id="ARBA00007664"/>
    </source>
</evidence>
<evidence type="ECO:0000256" key="7">
    <source>
        <dbReference type="ARBA" id="ARBA00023157"/>
    </source>
</evidence>
<dbReference type="KEGG" id="nav:JQS30_03050"/>
<gene>
    <name evidence="12" type="ORF">JQS30_03050</name>
</gene>
<keyword evidence="7 9" id="KW-1015">Disulfide bond</keyword>
<feature type="active site" description="Charge relay system" evidence="8">
    <location>
        <position position="336"/>
    </location>
</feature>
<reference evidence="12" key="1">
    <citation type="submission" date="2021-02" db="EMBL/GenBank/DDBJ databases">
        <title>Natronoglycomyces albus gen. nov., sp. nov, a haloalkaliphilic actinobacterium from a soda solonchak soil.</title>
        <authorList>
            <person name="Sorokin D.Y."/>
            <person name="Khijniak T.V."/>
            <person name="Zakharycheva A.P."/>
            <person name="Boueva O.V."/>
            <person name="Ariskina E.V."/>
            <person name="Hahnke R.L."/>
            <person name="Bunk B."/>
            <person name="Sproer C."/>
            <person name="Schumann P."/>
            <person name="Evtushenko L.I."/>
            <person name="Kublanov I.V."/>
        </authorList>
    </citation>
    <scope>NUCLEOTIDE SEQUENCE</scope>
    <source>
        <strain evidence="12">DSM 106290</strain>
    </source>
</reference>
<keyword evidence="4" id="KW-0378">Hydrolase</keyword>
<dbReference type="GO" id="GO:0005576">
    <property type="term" value="C:extracellular region"/>
    <property type="evidence" value="ECO:0007669"/>
    <property type="project" value="InterPro"/>
</dbReference>
<evidence type="ECO:0000256" key="8">
    <source>
        <dbReference type="PIRSR" id="PIRSR001134-1"/>
    </source>
</evidence>
<evidence type="ECO:0000256" key="3">
    <source>
        <dbReference type="ARBA" id="ARBA00022729"/>
    </source>
</evidence>
<dbReference type="GO" id="GO:0006508">
    <property type="term" value="P:proteolysis"/>
    <property type="evidence" value="ECO:0007669"/>
    <property type="project" value="UniProtKB-KW"/>
</dbReference>
<evidence type="ECO:0000256" key="2">
    <source>
        <dbReference type="ARBA" id="ARBA00022670"/>
    </source>
</evidence>
<organism evidence="12 13">
    <name type="scientific">Natronoglycomyces albus</name>
    <dbReference type="NCBI Taxonomy" id="2811108"/>
    <lineage>
        <taxon>Bacteria</taxon>
        <taxon>Bacillati</taxon>
        <taxon>Actinomycetota</taxon>
        <taxon>Actinomycetes</taxon>
        <taxon>Glycomycetales</taxon>
        <taxon>Glycomycetaceae</taxon>
        <taxon>Natronoglycomyces</taxon>
    </lineage>
</organism>
<dbReference type="InterPro" id="IPR001316">
    <property type="entry name" value="Pept_S1A_streptogrisin"/>
</dbReference>
<evidence type="ECO:0000256" key="5">
    <source>
        <dbReference type="ARBA" id="ARBA00022825"/>
    </source>
</evidence>
<name>A0A895XWB1_9ACTN</name>
<keyword evidence="2" id="KW-0645">Protease</keyword>
<dbReference type="RefSeq" id="WP_213171929.1">
    <property type="nucleotide sequence ID" value="NZ_CP070496.1"/>
</dbReference>
<evidence type="ECO:0000256" key="9">
    <source>
        <dbReference type="PIRSR" id="PIRSR001134-2"/>
    </source>
</evidence>
<dbReference type="PRINTS" id="PR00861">
    <property type="entry name" value="ALYTICPTASE"/>
</dbReference>
<evidence type="ECO:0000259" key="11">
    <source>
        <dbReference type="Pfam" id="PF02983"/>
    </source>
</evidence>
<dbReference type="Proteomes" id="UP000662939">
    <property type="component" value="Chromosome"/>
</dbReference>
<proteinExistence type="inferred from homology"/>
<feature type="active site" description="Charge relay system" evidence="8">
    <location>
        <position position="256"/>
    </location>
</feature>
<accession>A0A895XWB1</accession>
<feature type="disulfide bond" evidence="9">
    <location>
        <begin position="210"/>
        <end position="230"/>
    </location>
</feature>
<dbReference type="SUPFAM" id="SSF50494">
    <property type="entry name" value="Trypsin-like serine proteases"/>
    <property type="match status" value="1"/>
</dbReference>
<sequence length="382" mass="38819">MRKSRILAGGAAATLAVAGAFAFNTSASAQTLDADIADARADLVGNVDTELLGAMTEHFGISEGAALDRLALESVASDLTSELSAEAGFAGLWVNADGTEINVATTEGSELSTPGVNEVPVKYDLATLDRVIGVLDDHAGVKGEEGVYGWYVDVMNNEVVVEAASTEAGEAFAEAAGVNTDLVSYNTDVEAPETFIVRGGDSYSTNVGTCSVGFGVYHGSTPGFVTAGHCGSQGAAVTRGNAAPGTFQQSVFPGNDAAWVSVSAGKNVTGTVNTYWGTRAVHNANEAAIGASICRSGQTTGWHCGTIQAKNQSVSYPQGTVHGMTQTSVCAEPGDSGGAYITGNSAQGVTSGGSGNCSWGGTTYYQPILPMLNAWNLTLATA</sequence>
<feature type="active site" description="Charge relay system" evidence="8">
    <location>
        <position position="229"/>
    </location>
</feature>
<comment type="similarity">
    <text evidence="1">Belongs to the peptidase S1 family.</text>
</comment>
<dbReference type="Gene3D" id="2.40.10.10">
    <property type="entry name" value="Trypsin-like serine proteases"/>
    <property type="match status" value="2"/>
</dbReference>
<keyword evidence="3 10" id="KW-0732">Signal</keyword>
<keyword evidence="13" id="KW-1185">Reference proteome</keyword>
<feature type="disulfide bond" evidence="9">
    <location>
        <begin position="294"/>
        <end position="304"/>
    </location>
</feature>
<evidence type="ECO:0000313" key="13">
    <source>
        <dbReference type="Proteomes" id="UP000662939"/>
    </source>
</evidence>
<dbReference type="Pfam" id="PF02983">
    <property type="entry name" value="Pro_Al_protease"/>
    <property type="match status" value="1"/>
</dbReference>
<dbReference type="InterPro" id="IPR004236">
    <property type="entry name" value="Pept_S1_alpha_lytic"/>
</dbReference>
<dbReference type="GO" id="GO:0004252">
    <property type="term" value="F:serine-type endopeptidase activity"/>
    <property type="evidence" value="ECO:0007669"/>
    <property type="project" value="InterPro"/>
</dbReference>
<dbReference type="AlphaFoldDB" id="A0A895XWB1"/>
<feature type="signal peptide" evidence="10">
    <location>
        <begin position="1"/>
        <end position="22"/>
    </location>
</feature>
<dbReference type="EMBL" id="CP070496">
    <property type="protein sequence ID" value="QSB05918.1"/>
    <property type="molecule type" value="Genomic_DNA"/>
</dbReference>
<protein>
    <submittedName>
        <fullName evidence="12">S1 family peptidase</fullName>
    </submittedName>
</protein>
<keyword evidence="6" id="KW-0865">Zymogen</keyword>
<feature type="domain" description="Peptidase S1A alpha-lytic prodomain" evidence="11">
    <location>
        <begin position="125"/>
        <end position="179"/>
    </location>
</feature>
<dbReference type="InterPro" id="IPR035070">
    <property type="entry name" value="Streptogrisin_prodomain"/>
</dbReference>
<feature type="disulfide bond" evidence="9">
    <location>
        <begin position="330"/>
        <end position="357"/>
    </location>
</feature>
<evidence type="ECO:0000256" key="10">
    <source>
        <dbReference type="SAM" id="SignalP"/>
    </source>
</evidence>